<evidence type="ECO:0000313" key="8">
    <source>
        <dbReference type="Ensembl" id="ENSCMIP00000040882.1"/>
    </source>
</evidence>
<dbReference type="InterPro" id="IPR005828">
    <property type="entry name" value="MFS_sugar_transport-like"/>
</dbReference>
<dbReference type="GO" id="GO:0005886">
    <property type="term" value="C:plasma membrane"/>
    <property type="evidence" value="ECO:0007669"/>
    <property type="project" value="TreeGrafter"/>
</dbReference>
<reference evidence="9" key="1">
    <citation type="journal article" date="2006" name="Science">
        <title>Ancient noncoding elements conserved in the human genome.</title>
        <authorList>
            <person name="Venkatesh B."/>
            <person name="Kirkness E.F."/>
            <person name="Loh Y.H."/>
            <person name="Halpern A.L."/>
            <person name="Lee A.P."/>
            <person name="Johnson J."/>
            <person name="Dandona N."/>
            <person name="Viswanathan L.D."/>
            <person name="Tay A."/>
            <person name="Venter J.C."/>
            <person name="Strausberg R.L."/>
            <person name="Brenner S."/>
        </authorList>
    </citation>
    <scope>NUCLEOTIDE SEQUENCE [LARGE SCALE GENOMIC DNA]</scope>
</reference>
<comment type="similarity">
    <text evidence="5">Belongs to the major facilitator superfamily. Sugar transporter (TC 2.A.1.1) family.</text>
</comment>
<reference evidence="8" key="4">
    <citation type="submission" date="2025-08" db="UniProtKB">
        <authorList>
            <consortium name="Ensembl"/>
        </authorList>
    </citation>
    <scope>IDENTIFICATION</scope>
</reference>
<evidence type="ECO:0000313" key="9">
    <source>
        <dbReference type="Proteomes" id="UP000314986"/>
    </source>
</evidence>
<evidence type="ECO:0000256" key="3">
    <source>
        <dbReference type="ARBA" id="ARBA00022989"/>
    </source>
</evidence>
<dbReference type="InterPro" id="IPR020846">
    <property type="entry name" value="MFS_dom"/>
</dbReference>
<keyword evidence="5" id="KW-0813">Transport</keyword>
<evidence type="ECO:0000256" key="2">
    <source>
        <dbReference type="ARBA" id="ARBA00022692"/>
    </source>
</evidence>
<feature type="transmembrane region" description="Helical" evidence="6">
    <location>
        <begin position="172"/>
        <end position="191"/>
    </location>
</feature>
<gene>
    <name evidence="8" type="primary">slc2a9l2</name>
</gene>
<evidence type="ECO:0000256" key="5">
    <source>
        <dbReference type="RuleBase" id="RU003346"/>
    </source>
</evidence>
<feature type="transmembrane region" description="Helical" evidence="6">
    <location>
        <begin position="289"/>
        <end position="310"/>
    </location>
</feature>
<dbReference type="GO" id="GO:0070837">
    <property type="term" value="P:dehydroascorbic acid transport"/>
    <property type="evidence" value="ECO:0007669"/>
    <property type="project" value="TreeGrafter"/>
</dbReference>
<accession>A0A4W3JEW7</accession>
<dbReference type="FunFam" id="1.20.1250.20:FF:000029">
    <property type="entry name" value="solute carrier family 2, facilitated glucose transporter member 4"/>
    <property type="match status" value="1"/>
</dbReference>
<feature type="transmembrane region" description="Helical" evidence="6">
    <location>
        <begin position="20"/>
        <end position="42"/>
    </location>
</feature>
<evidence type="ECO:0000256" key="4">
    <source>
        <dbReference type="ARBA" id="ARBA00023136"/>
    </source>
</evidence>
<dbReference type="OMA" id="PADHIYM"/>
<dbReference type="PANTHER" id="PTHR23503:SF35">
    <property type="entry name" value="SOLUTE CARRIER FAMILY 2, FACILITATED GLUCOSE TRANSPORTER MEMBER 9"/>
    <property type="match status" value="1"/>
</dbReference>
<keyword evidence="4 6" id="KW-0472">Membrane</keyword>
<dbReference type="Proteomes" id="UP000314986">
    <property type="component" value="Unassembled WGS sequence"/>
</dbReference>
<name>A0A4W3JEW7_CALMI</name>
<dbReference type="GO" id="GO:0046323">
    <property type="term" value="P:D-glucose import"/>
    <property type="evidence" value="ECO:0007669"/>
    <property type="project" value="TreeGrafter"/>
</dbReference>
<dbReference type="InterPro" id="IPR003663">
    <property type="entry name" value="Sugar/inositol_transpt"/>
</dbReference>
<feature type="transmembrane region" description="Helical" evidence="6">
    <location>
        <begin position="203"/>
        <end position="224"/>
    </location>
</feature>
<dbReference type="Gene3D" id="1.20.1250.20">
    <property type="entry name" value="MFS general substrate transporter like domains"/>
    <property type="match status" value="1"/>
</dbReference>
<organism evidence="8 9">
    <name type="scientific">Callorhinchus milii</name>
    <name type="common">Ghost shark</name>
    <dbReference type="NCBI Taxonomy" id="7868"/>
    <lineage>
        <taxon>Eukaryota</taxon>
        <taxon>Metazoa</taxon>
        <taxon>Chordata</taxon>
        <taxon>Craniata</taxon>
        <taxon>Vertebrata</taxon>
        <taxon>Chondrichthyes</taxon>
        <taxon>Holocephali</taxon>
        <taxon>Chimaeriformes</taxon>
        <taxon>Callorhinchidae</taxon>
        <taxon>Callorhinchus</taxon>
    </lineage>
</organism>
<feature type="transmembrane region" description="Helical" evidence="6">
    <location>
        <begin position="421"/>
        <end position="441"/>
    </location>
</feature>
<dbReference type="InterPro" id="IPR005829">
    <property type="entry name" value="Sugar_transporter_CS"/>
</dbReference>
<reference evidence="9" key="3">
    <citation type="journal article" date="2014" name="Nature">
        <title>Elephant shark genome provides unique insights into gnathostome evolution.</title>
        <authorList>
            <consortium name="International Elephant Shark Genome Sequencing Consortium"/>
            <person name="Venkatesh B."/>
            <person name="Lee A.P."/>
            <person name="Ravi V."/>
            <person name="Maurya A.K."/>
            <person name="Lian M.M."/>
            <person name="Swann J.B."/>
            <person name="Ohta Y."/>
            <person name="Flajnik M.F."/>
            <person name="Sutoh Y."/>
            <person name="Kasahara M."/>
            <person name="Hoon S."/>
            <person name="Gangu V."/>
            <person name="Roy S.W."/>
            <person name="Irimia M."/>
            <person name="Korzh V."/>
            <person name="Kondrychyn I."/>
            <person name="Lim Z.W."/>
            <person name="Tay B.H."/>
            <person name="Tohari S."/>
            <person name="Kong K.W."/>
            <person name="Ho S."/>
            <person name="Lorente-Galdos B."/>
            <person name="Quilez J."/>
            <person name="Marques-Bonet T."/>
            <person name="Raney B.J."/>
            <person name="Ingham P.W."/>
            <person name="Tay A."/>
            <person name="Hillier L.W."/>
            <person name="Minx P."/>
            <person name="Boehm T."/>
            <person name="Wilson R.K."/>
            <person name="Brenner S."/>
            <person name="Warren W.C."/>
        </authorList>
    </citation>
    <scope>NUCLEOTIDE SEQUENCE [LARGE SCALE GENOMIC DNA]</scope>
</reference>
<keyword evidence="3 6" id="KW-1133">Transmembrane helix</keyword>
<dbReference type="GO" id="GO:0055056">
    <property type="term" value="F:D-glucose transmembrane transporter activity"/>
    <property type="evidence" value="ECO:0007669"/>
    <property type="project" value="TreeGrafter"/>
</dbReference>
<dbReference type="InterPro" id="IPR036259">
    <property type="entry name" value="MFS_trans_sf"/>
</dbReference>
<keyword evidence="2 6" id="KW-0812">Transmembrane</keyword>
<sequence length="532" mass="58124">DLLSHSKNEHLLKISSFLSFQGWTVQLVVAALVSAFGSSFLYGYNISVVNAPTVYIKVFLNESWTARFGTAMETKSLTLLWSITVSIFAIGGLVGALIVSIPVKYLGRKGTLLANNGFAILGALLTSLSKTAGSFEMLILGRFIIGLDGGIALSALPMYLGEISPKQIRGSIGQITAIFICCGVFSGQILGLPELLGGKESTWPFLFGMNVVPALVQLAILPFLPESPKYLLCEKNDYIKAQKGFQVFLGKEDVTKEMEEVQREKRNQKNVNLVSVCKLLQKRSMRWQIITVIVTMASYQLCGLNAIWFYTSSIFKEAGIQEHQIPYITLSTGGIEILASLVSSLTVERLGRRPLLIGGFAFMALFFGLLTVSLNLQNKVFWMPYLSIIFIIAVIASFCIGPGGIPFILTGELFDQSCRASAFMIGGTVSWLCNFAVGLLFPFIQSALGSFCFLVFAGIAAAGAIYLHFLLPETKNQTFAEICLSFAKINKKSHVSAEETKTITLSEFVEISASNVMNRKPNIEPDDVECTV</sequence>
<dbReference type="STRING" id="7868.ENSCMIP00000040882"/>
<dbReference type="GeneTree" id="ENSGT00940000159192"/>
<evidence type="ECO:0000259" key="7">
    <source>
        <dbReference type="PROSITE" id="PS50850"/>
    </source>
</evidence>
<comment type="subcellular location">
    <subcellularLocation>
        <location evidence="1">Membrane</location>
        <topology evidence="1">Multi-pass membrane protein</topology>
    </subcellularLocation>
</comment>
<dbReference type="PROSITE" id="PS50850">
    <property type="entry name" value="MFS"/>
    <property type="match status" value="1"/>
</dbReference>
<dbReference type="PANTHER" id="PTHR23503">
    <property type="entry name" value="SOLUTE CARRIER FAMILY 2"/>
    <property type="match status" value="1"/>
</dbReference>
<reference evidence="8" key="5">
    <citation type="submission" date="2025-09" db="UniProtKB">
        <authorList>
            <consortium name="Ensembl"/>
        </authorList>
    </citation>
    <scope>IDENTIFICATION</scope>
</reference>
<protein>
    <submittedName>
        <fullName evidence="8">Solute carrier family 2 member 9</fullName>
    </submittedName>
</protein>
<feature type="transmembrane region" description="Helical" evidence="6">
    <location>
        <begin position="325"/>
        <end position="343"/>
    </location>
</feature>
<dbReference type="CDD" id="cd17432">
    <property type="entry name" value="MFS_GLUT_Class2"/>
    <property type="match status" value="1"/>
</dbReference>
<dbReference type="NCBIfam" id="TIGR00879">
    <property type="entry name" value="SP"/>
    <property type="match status" value="1"/>
</dbReference>
<feature type="transmembrane region" description="Helical" evidence="6">
    <location>
        <begin position="382"/>
        <end position="409"/>
    </location>
</feature>
<evidence type="ECO:0000256" key="6">
    <source>
        <dbReference type="SAM" id="Phobius"/>
    </source>
</evidence>
<dbReference type="Pfam" id="PF00083">
    <property type="entry name" value="Sugar_tr"/>
    <property type="match status" value="1"/>
</dbReference>
<feature type="transmembrane region" description="Helical" evidence="6">
    <location>
        <begin position="355"/>
        <end position="376"/>
    </location>
</feature>
<dbReference type="Ensembl" id="ENSCMIT00000041458.1">
    <property type="protein sequence ID" value="ENSCMIP00000040882.1"/>
    <property type="gene ID" value="ENSCMIG00000016970.1"/>
</dbReference>
<feature type="transmembrane region" description="Helical" evidence="6">
    <location>
        <begin position="79"/>
        <end position="101"/>
    </location>
</feature>
<proteinExistence type="inferred from homology"/>
<dbReference type="PROSITE" id="PS00216">
    <property type="entry name" value="SUGAR_TRANSPORT_1"/>
    <property type="match status" value="1"/>
</dbReference>
<reference evidence="9" key="2">
    <citation type="journal article" date="2007" name="PLoS Biol.">
        <title>Survey sequencing and comparative analysis of the elephant shark (Callorhinchus milii) genome.</title>
        <authorList>
            <person name="Venkatesh B."/>
            <person name="Kirkness E.F."/>
            <person name="Loh Y.H."/>
            <person name="Halpern A.L."/>
            <person name="Lee A.P."/>
            <person name="Johnson J."/>
            <person name="Dandona N."/>
            <person name="Viswanathan L.D."/>
            <person name="Tay A."/>
            <person name="Venter J.C."/>
            <person name="Strausberg R.L."/>
            <person name="Brenner S."/>
        </authorList>
    </citation>
    <scope>NUCLEOTIDE SEQUENCE [LARGE SCALE GENOMIC DNA]</scope>
</reference>
<dbReference type="SUPFAM" id="SSF103473">
    <property type="entry name" value="MFS general substrate transporter"/>
    <property type="match status" value="1"/>
</dbReference>
<keyword evidence="9" id="KW-1185">Reference proteome</keyword>
<dbReference type="PRINTS" id="PR00171">
    <property type="entry name" value="SUGRTRNSPORT"/>
</dbReference>
<dbReference type="AlphaFoldDB" id="A0A4W3JEW7"/>
<dbReference type="PROSITE" id="PS00217">
    <property type="entry name" value="SUGAR_TRANSPORT_2"/>
    <property type="match status" value="1"/>
</dbReference>
<dbReference type="InterPro" id="IPR045263">
    <property type="entry name" value="GLUT"/>
</dbReference>
<feature type="transmembrane region" description="Helical" evidence="6">
    <location>
        <begin position="447"/>
        <end position="471"/>
    </location>
</feature>
<feature type="transmembrane region" description="Helical" evidence="6">
    <location>
        <begin position="139"/>
        <end position="160"/>
    </location>
</feature>
<feature type="domain" description="Major facilitator superfamily (MFS) profile" evidence="7">
    <location>
        <begin position="31"/>
        <end position="475"/>
    </location>
</feature>
<dbReference type="InParanoid" id="A0A4W3JEW7"/>
<evidence type="ECO:0000256" key="1">
    <source>
        <dbReference type="ARBA" id="ARBA00004141"/>
    </source>
</evidence>